<gene>
    <name evidence="2" type="ORF">DFR59_102212</name>
</gene>
<keyword evidence="3" id="KW-1185">Reference proteome</keyword>
<dbReference type="OrthoDB" id="9775557at2"/>
<feature type="domain" description="AB hydrolase-1" evidence="1">
    <location>
        <begin position="27"/>
        <end position="122"/>
    </location>
</feature>
<dbReference type="PANTHER" id="PTHR43798">
    <property type="entry name" value="MONOACYLGLYCEROL LIPASE"/>
    <property type="match status" value="1"/>
</dbReference>
<dbReference type="PRINTS" id="PR00111">
    <property type="entry name" value="ABHYDROLASE"/>
</dbReference>
<evidence type="ECO:0000313" key="2">
    <source>
        <dbReference type="EMBL" id="RDI45584.1"/>
    </source>
</evidence>
<dbReference type="GO" id="GO:0003824">
    <property type="term" value="F:catalytic activity"/>
    <property type="evidence" value="ECO:0007669"/>
    <property type="project" value="InterPro"/>
</dbReference>
<organism evidence="2 3">
    <name type="scientific">Falsibacillus pallidus</name>
    <dbReference type="NCBI Taxonomy" id="493781"/>
    <lineage>
        <taxon>Bacteria</taxon>
        <taxon>Bacillati</taxon>
        <taxon>Bacillota</taxon>
        <taxon>Bacilli</taxon>
        <taxon>Bacillales</taxon>
        <taxon>Bacillaceae</taxon>
        <taxon>Falsibacillus</taxon>
    </lineage>
</organism>
<dbReference type="InterPro" id="IPR000639">
    <property type="entry name" value="Epox_hydrolase-like"/>
</dbReference>
<name>A0A370GST3_9BACI</name>
<dbReference type="PRINTS" id="PR00412">
    <property type="entry name" value="EPOXHYDRLASE"/>
</dbReference>
<evidence type="ECO:0000259" key="1">
    <source>
        <dbReference type="Pfam" id="PF00561"/>
    </source>
</evidence>
<comment type="caution">
    <text evidence="2">The sequence shown here is derived from an EMBL/GenBank/DDBJ whole genome shotgun (WGS) entry which is preliminary data.</text>
</comment>
<dbReference type="Pfam" id="PF00561">
    <property type="entry name" value="Abhydrolase_1"/>
    <property type="match status" value="1"/>
</dbReference>
<dbReference type="SUPFAM" id="SSF53474">
    <property type="entry name" value="alpha/beta-Hydrolases"/>
    <property type="match status" value="1"/>
</dbReference>
<dbReference type="RefSeq" id="WP_158538314.1">
    <property type="nucleotide sequence ID" value="NZ_QQAY01000002.1"/>
</dbReference>
<dbReference type="Proteomes" id="UP000255326">
    <property type="component" value="Unassembled WGS sequence"/>
</dbReference>
<reference evidence="2 3" key="1">
    <citation type="submission" date="2018-07" db="EMBL/GenBank/DDBJ databases">
        <title>Genomic Encyclopedia of Type Strains, Phase IV (KMG-IV): sequencing the most valuable type-strain genomes for metagenomic binning, comparative biology and taxonomic classification.</title>
        <authorList>
            <person name="Goeker M."/>
        </authorList>
    </citation>
    <scope>NUCLEOTIDE SEQUENCE [LARGE SCALE GENOMIC DNA]</scope>
    <source>
        <strain evidence="2 3">DSM 25281</strain>
    </source>
</reference>
<dbReference type="InterPro" id="IPR000073">
    <property type="entry name" value="AB_hydrolase_1"/>
</dbReference>
<proteinExistence type="predicted"/>
<sequence>MWNCKTIKVEGTNHFVRERLLEKEAETICFIHGLGWTGEIWSSAAKFMEGYQLIAPDLPGHGESDPTNAYDYHTLAEQLHSLMKEMKVERPILVGSSWGAGVVVKYASLYPDHVDRVVLLDDGYYPIAETPGLKWEMIENGEFPAEALKDLDSYYEFMKSDNPQFWNQEIEKAVRDQITVKEDGKVAFKAKDETQLACMKAAWDFDPLAEENRLTVPSVLLIAHSLNEDEERRRFKRVKANDFYKLNNGYAIEMEETDHLIMLDKPMELVKVIRDASSVKL</sequence>
<accession>A0A370GST3</accession>
<dbReference type="EMBL" id="QQAY01000002">
    <property type="protein sequence ID" value="RDI45584.1"/>
    <property type="molecule type" value="Genomic_DNA"/>
</dbReference>
<dbReference type="InterPro" id="IPR029058">
    <property type="entry name" value="AB_hydrolase_fold"/>
</dbReference>
<dbReference type="InterPro" id="IPR050266">
    <property type="entry name" value="AB_hydrolase_sf"/>
</dbReference>
<dbReference type="Gene3D" id="3.40.50.1820">
    <property type="entry name" value="alpha/beta hydrolase"/>
    <property type="match status" value="1"/>
</dbReference>
<evidence type="ECO:0000313" key="3">
    <source>
        <dbReference type="Proteomes" id="UP000255326"/>
    </source>
</evidence>
<protein>
    <submittedName>
        <fullName evidence="2">Pimeloyl-ACP methyl ester carboxylesterase</fullName>
    </submittedName>
</protein>
<dbReference type="AlphaFoldDB" id="A0A370GST3"/>